<name>A0A7T0BXK5_9BACT</name>
<protein>
    <submittedName>
        <fullName evidence="2">DUF1566 domain-containing protein</fullName>
    </submittedName>
</protein>
<gene>
    <name evidence="2" type="ORF">G3M70_13085</name>
</gene>
<accession>A0A7T0BXK5</accession>
<organism evidence="2 3">
    <name type="scientific">Candidatus Nitronauta litoralis</name>
    <dbReference type="NCBI Taxonomy" id="2705533"/>
    <lineage>
        <taxon>Bacteria</taxon>
        <taxon>Pseudomonadati</taxon>
        <taxon>Nitrospinota/Tectimicrobiota group</taxon>
        <taxon>Nitrospinota</taxon>
        <taxon>Nitrospinia</taxon>
        <taxon>Nitrospinales</taxon>
        <taxon>Nitrospinaceae</taxon>
        <taxon>Candidatus Nitronauta</taxon>
    </lineage>
</organism>
<dbReference type="KEGG" id="nli:G3M70_13085"/>
<evidence type="ECO:0000313" key="3">
    <source>
        <dbReference type="Proteomes" id="UP000594688"/>
    </source>
</evidence>
<proteinExistence type="predicted"/>
<sequence length="140" mass="16518">MSQDERFIDNGNGTITDKKQNLMWKKTDSFQDTKKWKNWFTGHEYMQIVNLERFAGHEDWRFPWEFEAFNLLDLEKSNTDKYGDSIYIDPIFEPGSAGVTWTEDTKDSSALIIQYEDGMKVWPSQYANLNMAVRLVRDLS</sequence>
<evidence type="ECO:0000259" key="1">
    <source>
        <dbReference type="Pfam" id="PF07603"/>
    </source>
</evidence>
<dbReference type="AlphaFoldDB" id="A0A7T0BXK5"/>
<dbReference type="InterPro" id="IPR011460">
    <property type="entry name" value="Lcl_C"/>
</dbReference>
<dbReference type="Pfam" id="PF07603">
    <property type="entry name" value="Lcl_C"/>
    <property type="match status" value="1"/>
</dbReference>
<dbReference type="Proteomes" id="UP000594688">
    <property type="component" value="Chromosome"/>
</dbReference>
<reference evidence="2 3" key="1">
    <citation type="submission" date="2020-02" db="EMBL/GenBank/DDBJ databases">
        <title>Genomic and physiological characterization of two novel Nitrospinaceae genera.</title>
        <authorList>
            <person name="Mueller A.J."/>
            <person name="Jung M.-Y."/>
            <person name="Strachan C.R."/>
            <person name="Herbold C.W."/>
            <person name="Kirkegaard R.H."/>
            <person name="Daims H."/>
        </authorList>
    </citation>
    <scope>NUCLEOTIDE SEQUENCE [LARGE SCALE GENOMIC DNA]</scope>
    <source>
        <strain evidence="2">EB</strain>
    </source>
</reference>
<evidence type="ECO:0000313" key="2">
    <source>
        <dbReference type="EMBL" id="QPJ62758.1"/>
    </source>
</evidence>
<dbReference type="EMBL" id="CP048685">
    <property type="protein sequence ID" value="QPJ62758.1"/>
    <property type="molecule type" value="Genomic_DNA"/>
</dbReference>
<feature type="domain" description="Lcl C-terminal" evidence="1">
    <location>
        <begin position="13"/>
        <end position="137"/>
    </location>
</feature>